<dbReference type="SUPFAM" id="SSF54506">
    <property type="entry name" value="Diaminopimelate epimerase-like"/>
    <property type="match status" value="2"/>
</dbReference>
<evidence type="ECO:0000256" key="2">
    <source>
        <dbReference type="ARBA" id="ARBA00023235"/>
    </source>
</evidence>
<feature type="binding site" evidence="3">
    <location>
        <begin position="211"/>
        <end position="212"/>
    </location>
    <ligand>
        <name>substrate</name>
    </ligand>
</feature>
<dbReference type="Pfam" id="PF01678">
    <property type="entry name" value="DAP_epimerase"/>
    <property type="match status" value="2"/>
</dbReference>
<feature type="binding site" evidence="3">
    <location>
        <position position="64"/>
    </location>
    <ligand>
        <name>substrate</name>
    </ligand>
</feature>
<dbReference type="GO" id="GO:0005829">
    <property type="term" value="C:cytosol"/>
    <property type="evidence" value="ECO:0007669"/>
    <property type="project" value="TreeGrafter"/>
</dbReference>
<dbReference type="EMBL" id="DPVV01000355">
    <property type="protein sequence ID" value="HCL02859.1"/>
    <property type="molecule type" value="Genomic_DNA"/>
</dbReference>
<dbReference type="EC" id="5.1.1.7" evidence="3 4"/>
<organism evidence="5 6">
    <name type="scientific">Lachnoclostridium phytofermentans</name>
    <dbReference type="NCBI Taxonomy" id="66219"/>
    <lineage>
        <taxon>Bacteria</taxon>
        <taxon>Bacillati</taxon>
        <taxon>Bacillota</taxon>
        <taxon>Clostridia</taxon>
        <taxon>Lachnospirales</taxon>
        <taxon>Lachnospiraceae</taxon>
    </lineage>
</organism>
<proteinExistence type="inferred from homology"/>
<keyword evidence="3" id="KW-0028">Amino-acid biosynthesis</keyword>
<feature type="binding site" evidence="3">
    <location>
        <begin position="74"/>
        <end position="75"/>
    </location>
    <ligand>
        <name>substrate</name>
    </ligand>
</feature>
<feature type="binding site" evidence="3">
    <location>
        <begin position="221"/>
        <end position="222"/>
    </location>
    <ligand>
        <name>substrate</name>
    </ligand>
</feature>
<comment type="caution">
    <text evidence="5">The sequence shown here is derived from an EMBL/GenBank/DDBJ whole genome shotgun (WGS) entry which is preliminary data.</text>
</comment>
<name>A0A3D2X6U8_9FIRM</name>
<feature type="site" description="Could be important to modulate the pK values of the two catalytic cysteine residues" evidence="3">
    <location>
        <position position="211"/>
    </location>
</feature>
<comment type="subcellular location">
    <subcellularLocation>
        <location evidence="3">Cytoplasm</location>
    </subcellularLocation>
</comment>
<reference evidence="5 6" key="1">
    <citation type="journal article" date="2018" name="Nat. Biotechnol.">
        <title>A standardized bacterial taxonomy based on genome phylogeny substantially revises the tree of life.</title>
        <authorList>
            <person name="Parks D.H."/>
            <person name="Chuvochina M."/>
            <person name="Waite D.W."/>
            <person name="Rinke C."/>
            <person name="Skarshewski A."/>
            <person name="Chaumeil P.A."/>
            <person name="Hugenholtz P."/>
        </authorList>
    </citation>
    <scope>NUCLEOTIDE SEQUENCE [LARGE SCALE GENOMIC DNA]</scope>
    <source>
        <strain evidence="5">UBA11728</strain>
    </source>
</reference>
<protein>
    <recommendedName>
        <fullName evidence="3 4">Diaminopimelate epimerase</fullName>
        <shortName evidence="3">DAP epimerase</shortName>
        <ecNumber evidence="3 4">5.1.1.7</ecNumber>
    </recommendedName>
    <alternativeName>
        <fullName evidence="3">PLP-independent amino acid racemase</fullName>
    </alternativeName>
</protein>
<keyword evidence="3" id="KW-0963">Cytoplasm</keyword>
<dbReference type="Gene3D" id="3.10.310.10">
    <property type="entry name" value="Diaminopimelate Epimerase, Chain A, domain 1"/>
    <property type="match status" value="2"/>
</dbReference>
<accession>A0A3D2X6U8</accession>
<dbReference type="GO" id="GO:0008837">
    <property type="term" value="F:diaminopimelate epimerase activity"/>
    <property type="evidence" value="ECO:0007669"/>
    <property type="project" value="UniProtKB-UniRule"/>
</dbReference>
<comment type="similarity">
    <text evidence="1 3">Belongs to the diaminopimelate epimerase family.</text>
</comment>
<evidence type="ECO:0000313" key="5">
    <source>
        <dbReference type="EMBL" id="HCL02859.1"/>
    </source>
</evidence>
<sequence length="282" mass="31535">MEFIFEKYHGNGNDYLVFDTKKFEYELKSSQIREICDRHFGVGSDGILMGPYEKEDGIYVRIFNPDGSEAEKSGNGISIFAQFLKDHKYVTGDVITINTLGGPIEIHYSNDKNGTLNVAMGKVSYMSDEIPVTGEPREVIEEAMEFQGQKVITTCLTIGNPHCVILRDELVKKEVKSLGKLIESDEHFPNKINVQFMQVLNREEIVIEIYERGAGYTLSSGSSSCAAANVAYKLGLTDRKVKVHMPGGTVEVEIEEDGITYMTSHVKRIGKIITADVFIEEL</sequence>
<dbReference type="GO" id="GO:0009089">
    <property type="term" value="P:lysine biosynthetic process via diaminopimelate"/>
    <property type="evidence" value="ECO:0007669"/>
    <property type="project" value="UniProtKB-UniRule"/>
</dbReference>
<evidence type="ECO:0000256" key="4">
    <source>
        <dbReference type="NCBIfam" id="TIGR00652"/>
    </source>
</evidence>
<evidence type="ECO:0000256" key="3">
    <source>
        <dbReference type="HAMAP-Rule" id="MF_00197"/>
    </source>
</evidence>
<keyword evidence="3" id="KW-0457">Lysine biosynthesis</keyword>
<comment type="catalytic activity">
    <reaction evidence="3">
        <text>(2S,6S)-2,6-diaminopimelate = meso-2,6-diaminopimelate</text>
        <dbReference type="Rhea" id="RHEA:15393"/>
        <dbReference type="ChEBI" id="CHEBI:57609"/>
        <dbReference type="ChEBI" id="CHEBI:57791"/>
        <dbReference type="EC" id="5.1.1.7"/>
    </reaction>
</comment>
<comment type="subunit">
    <text evidence="3">Homodimer.</text>
</comment>
<evidence type="ECO:0000313" key="6">
    <source>
        <dbReference type="Proteomes" id="UP000262969"/>
    </source>
</evidence>
<dbReference type="NCBIfam" id="TIGR00652">
    <property type="entry name" value="DapF"/>
    <property type="match status" value="1"/>
</dbReference>
<evidence type="ECO:0000256" key="1">
    <source>
        <dbReference type="ARBA" id="ARBA00010219"/>
    </source>
</evidence>
<dbReference type="AlphaFoldDB" id="A0A3D2X6U8"/>
<comment type="function">
    <text evidence="3">Catalyzes the stereoinversion of LL-2,6-diaminopimelate (L,L-DAP) to meso-diaminopimelate (meso-DAP), a precursor of L-lysine and an essential component of the bacterial peptidoglycan.</text>
</comment>
<keyword evidence="2 3" id="KW-0413">Isomerase</keyword>
<comment type="pathway">
    <text evidence="3">Amino-acid biosynthesis; L-lysine biosynthesis via DAP pathway; DL-2,6-diaminopimelate from LL-2,6-diaminopimelate: step 1/1.</text>
</comment>
<feature type="site" description="Could be important to modulate the pK values of the two catalytic cysteine residues" evidence="3">
    <location>
        <position position="162"/>
    </location>
</feature>
<dbReference type="InterPro" id="IPR001653">
    <property type="entry name" value="DAP_epimerase_DapF"/>
</dbReference>
<dbReference type="UniPathway" id="UPA00034">
    <property type="reaction ID" value="UER00025"/>
</dbReference>
<dbReference type="PANTHER" id="PTHR31689">
    <property type="entry name" value="DIAMINOPIMELATE EPIMERASE, CHLOROPLASTIC"/>
    <property type="match status" value="1"/>
</dbReference>
<feature type="binding site" evidence="3">
    <location>
        <position position="13"/>
    </location>
    <ligand>
        <name>substrate</name>
    </ligand>
</feature>
<feature type="binding site" evidence="3">
    <location>
        <position position="193"/>
    </location>
    <ligand>
        <name>substrate</name>
    </ligand>
</feature>
<gene>
    <name evidence="3" type="primary">dapF</name>
    <name evidence="5" type="ORF">DHW61_10695</name>
</gene>
<dbReference type="PANTHER" id="PTHR31689:SF0">
    <property type="entry name" value="DIAMINOPIMELATE EPIMERASE"/>
    <property type="match status" value="1"/>
</dbReference>
<dbReference type="HAMAP" id="MF_00197">
    <property type="entry name" value="DAP_epimerase"/>
    <property type="match status" value="1"/>
</dbReference>
<comment type="caution">
    <text evidence="3">Lacks conserved residue(s) required for the propagation of feature annotation.</text>
</comment>
<feature type="binding site" evidence="3">
    <location>
        <position position="160"/>
    </location>
    <ligand>
        <name>substrate</name>
    </ligand>
</feature>
<dbReference type="Proteomes" id="UP000262969">
    <property type="component" value="Unassembled WGS sequence"/>
</dbReference>